<dbReference type="Proteomes" id="UP000295367">
    <property type="component" value="Unassembled WGS sequence"/>
</dbReference>
<evidence type="ECO:0000313" key="2">
    <source>
        <dbReference type="Proteomes" id="UP000295367"/>
    </source>
</evidence>
<gene>
    <name evidence="1" type="ORF">EDC63_11372</name>
</gene>
<reference evidence="1 2" key="1">
    <citation type="submission" date="2019-03" db="EMBL/GenBank/DDBJ databases">
        <title>Genomic Encyclopedia of Type Strains, Phase IV (KMG-IV): sequencing the most valuable type-strain genomes for metagenomic binning, comparative biology and taxonomic classification.</title>
        <authorList>
            <person name="Goeker M."/>
        </authorList>
    </citation>
    <scope>NUCLEOTIDE SEQUENCE [LARGE SCALE GENOMIC DNA]</scope>
    <source>
        <strain evidence="1 2">DSM 100309</strain>
    </source>
</reference>
<comment type="caution">
    <text evidence="1">The sequence shown here is derived from an EMBL/GenBank/DDBJ whole genome shotgun (WGS) entry which is preliminary data.</text>
</comment>
<organism evidence="1 2">
    <name type="scientific">Sulfurirhabdus autotrophica</name>
    <dbReference type="NCBI Taxonomy" id="1706046"/>
    <lineage>
        <taxon>Bacteria</taxon>
        <taxon>Pseudomonadati</taxon>
        <taxon>Pseudomonadota</taxon>
        <taxon>Betaproteobacteria</taxon>
        <taxon>Nitrosomonadales</taxon>
        <taxon>Sulfuricellaceae</taxon>
        <taxon>Sulfurirhabdus</taxon>
    </lineage>
</organism>
<proteinExistence type="predicted"/>
<dbReference type="AlphaFoldDB" id="A0A4R3XXV7"/>
<protein>
    <submittedName>
        <fullName evidence="1">Uncharacterized protein</fullName>
    </submittedName>
</protein>
<keyword evidence="2" id="KW-1185">Reference proteome</keyword>
<evidence type="ECO:0000313" key="1">
    <source>
        <dbReference type="EMBL" id="TCV84136.1"/>
    </source>
</evidence>
<accession>A0A4R3XXV7</accession>
<dbReference type="EMBL" id="SMCO01000013">
    <property type="protein sequence ID" value="TCV84136.1"/>
    <property type="molecule type" value="Genomic_DNA"/>
</dbReference>
<name>A0A4R3XXV7_9PROT</name>
<sequence>MLSLMNARTKFGKVTMAIPNNRKLPFLAEFCRIKLAYWEWHGGWPKASYKLLLLDNLDIVLN</sequence>